<dbReference type="AlphaFoldDB" id="A0A8I0A4T9"/>
<dbReference type="NCBIfam" id="NF006976">
    <property type="entry name" value="PRK09449.1"/>
    <property type="match status" value="1"/>
</dbReference>
<dbReference type="InterPro" id="IPR023214">
    <property type="entry name" value="HAD_sf"/>
</dbReference>
<protein>
    <submittedName>
        <fullName evidence="1">Noncanonical pyrimidine nucleotidase, YjjG family</fullName>
    </submittedName>
</protein>
<dbReference type="SFLD" id="SFLDG01135">
    <property type="entry name" value="C1.5.6:_HAD__Beta-PGM__Phospha"/>
    <property type="match status" value="1"/>
</dbReference>
<dbReference type="PANTHER" id="PTHR47478">
    <property type="match status" value="1"/>
</dbReference>
<evidence type="ECO:0000313" key="2">
    <source>
        <dbReference type="Proteomes" id="UP000662088"/>
    </source>
</evidence>
<dbReference type="Pfam" id="PF00702">
    <property type="entry name" value="Hydrolase"/>
    <property type="match status" value="1"/>
</dbReference>
<evidence type="ECO:0000313" key="1">
    <source>
        <dbReference type="EMBL" id="MBC5640033.1"/>
    </source>
</evidence>
<dbReference type="NCBIfam" id="TIGR02254">
    <property type="entry name" value="YjjG_YfnB"/>
    <property type="match status" value="1"/>
</dbReference>
<dbReference type="InterPro" id="IPR036412">
    <property type="entry name" value="HAD-like_sf"/>
</dbReference>
<dbReference type="CDD" id="cd04305">
    <property type="entry name" value="HAD_Neu5Ac-Pase_like"/>
    <property type="match status" value="1"/>
</dbReference>
<sequence length="228" mass="27146">MKYEVILFDADETLFDFKKSEREAFRKAMIDIGIEYDENYHFKIYHEINKKIWREFEEGLITQEKLKVERFRRLADKLSIKLDEYKLAELYMNHLSEASFLYDESIKLLEELKDKYKLIIITNGLTKVQDKRIRKSKIAKYFKDIIISEEVAISKPNAEIFHHALDKINYHDKKKVLMVGDSLTSDIQGGINAGIDTCWYNPNEYINNTNIKPTYEIKSLFQLRELLK</sequence>
<name>A0A8I0A4T9_9CLOT</name>
<dbReference type="InterPro" id="IPR023198">
    <property type="entry name" value="PGP-like_dom2"/>
</dbReference>
<dbReference type="InterPro" id="IPR011951">
    <property type="entry name" value="HAD-SF_hydro_IA_YjjG/PynA"/>
</dbReference>
<dbReference type="SFLD" id="SFLDS00003">
    <property type="entry name" value="Haloacid_Dehalogenase"/>
    <property type="match status" value="1"/>
</dbReference>
<gene>
    <name evidence="1" type="ORF">H8R92_06225</name>
</gene>
<dbReference type="GO" id="GO:0008253">
    <property type="term" value="F:5'-nucleotidase activity"/>
    <property type="evidence" value="ECO:0007669"/>
    <property type="project" value="InterPro"/>
</dbReference>
<dbReference type="NCBIfam" id="TIGR01549">
    <property type="entry name" value="HAD-SF-IA-v1"/>
    <property type="match status" value="1"/>
</dbReference>
<reference evidence="1" key="1">
    <citation type="submission" date="2020-08" db="EMBL/GenBank/DDBJ databases">
        <title>Genome public.</title>
        <authorList>
            <person name="Liu C."/>
            <person name="Sun Q."/>
        </authorList>
    </citation>
    <scope>NUCLEOTIDE SEQUENCE</scope>
    <source>
        <strain evidence="1">NSJ-42</strain>
    </source>
</reference>
<dbReference type="Gene3D" id="1.10.150.240">
    <property type="entry name" value="Putative phosphatase, domain 2"/>
    <property type="match status" value="1"/>
</dbReference>
<dbReference type="NCBIfam" id="TIGR01509">
    <property type="entry name" value="HAD-SF-IA-v3"/>
    <property type="match status" value="1"/>
</dbReference>
<dbReference type="Gene3D" id="3.40.50.1000">
    <property type="entry name" value="HAD superfamily/HAD-like"/>
    <property type="match status" value="1"/>
</dbReference>
<dbReference type="InterPro" id="IPR052550">
    <property type="entry name" value="Pyrimidine_5'-ntase_YjjG"/>
</dbReference>
<proteinExistence type="predicted"/>
<dbReference type="RefSeq" id="WP_186834989.1">
    <property type="nucleotide sequence ID" value="NZ_JACOOQ010000008.1"/>
</dbReference>
<dbReference type="SUPFAM" id="SSF56784">
    <property type="entry name" value="HAD-like"/>
    <property type="match status" value="1"/>
</dbReference>
<dbReference type="InterPro" id="IPR006439">
    <property type="entry name" value="HAD-SF_hydro_IA"/>
</dbReference>
<comment type="caution">
    <text evidence="1">The sequence shown here is derived from an EMBL/GenBank/DDBJ whole genome shotgun (WGS) entry which is preliminary data.</text>
</comment>
<dbReference type="Proteomes" id="UP000662088">
    <property type="component" value="Unassembled WGS sequence"/>
</dbReference>
<dbReference type="SFLD" id="SFLDG01129">
    <property type="entry name" value="C1.5:_HAD__Beta-PGM__Phosphata"/>
    <property type="match status" value="1"/>
</dbReference>
<dbReference type="EMBL" id="JACOOQ010000008">
    <property type="protein sequence ID" value="MBC5640033.1"/>
    <property type="molecule type" value="Genomic_DNA"/>
</dbReference>
<keyword evidence="2" id="KW-1185">Reference proteome</keyword>
<organism evidence="1 2">
    <name type="scientific">Clostridium lentum</name>
    <dbReference type="NCBI Taxonomy" id="2763037"/>
    <lineage>
        <taxon>Bacteria</taxon>
        <taxon>Bacillati</taxon>
        <taxon>Bacillota</taxon>
        <taxon>Clostridia</taxon>
        <taxon>Eubacteriales</taxon>
        <taxon>Clostridiaceae</taxon>
        <taxon>Clostridium</taxon>
    </lineage>
</organism>
<dbReference type="PANTHER" id="PTHR47478:SF1">
    <property type="entry name" value="PYRIMIDINE 5'-NUCLEOTIDASE YJJG"/>
    <property type="match status" value="1"/>
</dbReference>
<accession>A0A8I0A4T9</accession>